<evidence type="ECO:0000313" key="3">
    <source>
        <dbReference type="Proteomes" id="UP000054217"/>
    </source>
</evidence>
<evidence type="ECO:0000313" key="2">
    <source>
        <dbReference type="EMBL" id="KIO11656.1"/>
    </source>
</evidence>
<reference evidence="3" key="2">
    <citation type="submission" date="2015-01" db="EMBL/GenBank/DDBJ databases">
        <title>Evolutionary Origins and Diversification of the Mycorrhizal Mutualists.</title>
        <authorList>
            <consortium name="DOE Joint Genome Institute"/>
            <consortium name="Mycorrhizal Genomics Consortium"/>
            <person name="Kohler A."/>
            <person name="Kuo A."/>
            <person name="Nagy L.G."/>
            <person name="Floudas D."/>
            <person name="Copeland A."/>
            <person name="Barry K.W."/>
            <person name="Cichocki N."/>
            <person name="Veneault-Fourrey C."/>
            <person name="LaButti K."/>
            <person name="Lindquist E.A."/>
            <person name="Lipzen A."/>
            <person name="Lundell T."/>
            <person name="Morin E."/>
            <person name="Murat C."/>
            <person name="Riley R."/>
            <person name="Ohm R."/>
            <person name="Sun H."/>
            <person name="Tunlid A."/>
            <person name="Henrissat B."/>
            <person name="Grigoriev I.V."/>
            <person name="Hibbett D.S."/>
            <person name="Martin F."/>
        </authorList>
    </citation>
    <scope>NUCLEOTIDE SEQUENCE [LARGE SCALE GENOMIC DNA]</scope>
    <source>
        <strain evidence="3">Marx 270</strain>
    </source>
</reference>
<dbReference type="HOGENOM" id="CLU_3051368_0_0_1"/>
<name>A0A0C3PRF7_PISTI</name>
<accession>A0A0C3PRF7</accession>
<evidence type="ECO:0000256" key="1">
    <source>
        <dbReference type="SAM" id="MobiDB-lite"/>
    </source>
</evidence>
<keyword evidence="3" id="KW-1185">Reference proteome</keyword>
<dbReference type="InParanoid" id="A0A0C3PRF7"/>
<organism evidence="2 3">
    <name type="scientific">Pisolithus tinctorius Marx 270</name>
    <dbReference type="NCBI Taxonomy" id="870435"/>
    <lineage>
        <taxon>Eukaryota</taxon>
        <taxon>Fungi</taxon>
        <taxon>Dikarya</taxon>
        <taxon>Basidiomycota</taxon>
        <taxon>Agaricomycotina</taxon>
        <taxon>Agaricomycetes</taxon>
        <taxon>Agaricomycetidae</taxon>
        <taxon>Boletales</taxon>
        <taxon>Sclerodermatineae</taxon>
        <taxon>Pisolithaceae</taxon>
        <taxon>Pisolithus</taxon>
    </lineage>
</organism>
<sequence length="54" mass="6421">MMCNQQHNVARQDEREARGKSQISEYKTEHARMKYTKELKDGNVRGIESQLIKR</sequence>
<feature type="region of interest" description="Disordered" evidence="1">
    <location>
        <begin position="1"/>
        <end position="29"/>
    </location>
</feature>
<gene>
    <name evidence="2" type="ORF">M404DRAFT_994387</name>
</gene>
<protein>
    <submittedName>
        <fullName evidence="2">Uncharacterized protein</fullName>
    </submittedName>
</protein>
<proteinExistence type="predicted"/>
<reference evidence="2 3" key="1">
    <citation type="submission" date="2014-04" db="EMBL/GenBank/DDBJ databases">
        <authorList>
            <consortium name="DOE Joint Genome Institute"/>
            <person name="Kuo A."/>
            <person name="Kohler A."/>
            <person name="Costa M.D."/>
            <person name="Nagy L.G."/>
            <person name="Floudas D."/>
            <person name="Copeland A."/>
            <person name="Barry K.W."/>
            <person name="Cichocki N."/>
            <person name="Veneault-Fourrey C."/>
            <person name="LaButti K."/>
            <person name="Lindquist E.A."/>
            <person name="Lipzen A."/>
            <person name="Lundell T."/>
            <person name="Morin E."/>
            <person name="Murat C."/>
            <person name="Sun H."/>
            <person name="Tunlid A."/>
            <person name="Henrissat B."/>
            <person name="Grigoriev I.V."/>
            <person name="Hibbett D.S."/>
            <person name="Martin F."/>
            <person name="Nordberg H.P."/>
            <person name="Cantor M.N."/>
            <person name="Hua S.X."/>
        </authorList>
    </citation>
    <scope>NUCLEOTIDE SEQUENCE [LARGE SCALE GENOMIC DNA]</scope>
    <source>
        <strain evidence="2 3">Marx 270</strain>
    </source>
</reference>
<dbReference type="Proteomes" id="UP000054217">
    <property type="component" value="Unassembled WGS sequence"/>
</dbReference>
<feature type="compositionally biased region" description="Basic and acidic residues" evidence="1">
    <location>
        <begin position="10"/>
        <end position="19"/>
    </location>
</feature>
<dbReference type="AlphaFoldDB" id="A0A0C3PRF7"/>
<dbReference type="EMBL" id="KN831949">
    <property type="protein sequence ID" value="KIO11656.1"/>
    <property type="molecule type" value="Genomic_DNA"/>
</dbReference>